<evidence type="ECO:0000256" key="1">
    <source>
        <dbReference type="SAM" id="SignalP"/>
    </source>
</evidence>
<dbReference type="AlphaFoldDB" id="I8T1U3"/>
<organism evidence="2 3">
    <name type="scientific">Hydrocarboniphaga effusa AP103</name>
    <dbReference type="NCBI Taxonomy" id="1172194"/>
    <lineage>
        <taxon>Bacteria</taxon>
        <taxon>Pseudomonadati</taxon>
        <taxon>Pseudomonadota</taxon>
        <taxon>Gammaproteobacteria</taxon>
        <taxon>Nevskiales</taxon>
        <taxon>Nevskiaceae</taxon>
        <taxon>Hydrocarboniphaga</taxon>
    </lineage>
</organism>
<keyword evidence="1" id="KW-0732">Signal</keyword>
<dbReference type="RefSeq" id="WP_007187255.1">
    <property type="nucleotide sequence ID" value="NZ_AKGD01000004.1"/>
</dbReference>
<dbReference type="OrthoDB" id="7052179at2"/>
<proteinExistence type="predicted"/>
<dbReference type="Pfam" id="PF06980">
    <property type="entry name" value="DUF1302"/>
    <property type="match status" value="1"/>
</dbReference>
<dbReference type="STRING" id="1172194.WQQ_43200"/>
<name>I8T1U3_9GAMM</name>
<keyword evidence="3" id="KW-1185">Reference proteome</keyword>
<evidence type="ECO:0000313" key="3">
    <source>
        <dbReference type="Proteomes" id="UP000003704"/>
    </source>
</evidence>
<accession>I8T1U3</accession>
<reference evidence="2 3" key="1">
    <citation type="journal article" date="2012" name="J. Bacteriol.">
        <title>Genome Sequence of n-Alkane-Degrading Hydrocarboniphaga effusa Strain AP103T (ATCC BAA-332T).</title>
        <authorList>
            <person name="Chang H.K."/>
            <person name="Zylstra G.J."/>
            <person name="Chae J.C."/>
        </authorList>
    </citation>
    <scope>NUCLEOTIDE SEQUENCE [LARGE SCALE GENOMIC DNA]</scope>
    <source>
        <strain evidence="2 3">AP103</strain>
    </source>
</reference>
<gene>
    <name evidence="2" type="ORF">WQQ_43200</name>
</gene>
<feature type="chain" id="PRO_5003714064" description="DUF1302 family protein" evidence="1">
    <location>
        <begin position="30"/>
        <end position="635"/>
    </location>
</feature>
<dbReference type="Proteomes" id="UP000003704">
    <property type="component" value="Unassembled WGS sequence"/>
</dbReference>
<protein>
    <recommendedName>
        <fullName evidence="4">DUF1302 family protein</fullName>
    </recommendedName>
</protein>
<feature type="signal peptide" evidence="1">
    <location>
        <begin position="1"/>
        <end position="29"/>
    </location>
</feature>
<sequence length="635" mass="68923">MMVTGNMSRRYAAMAMTATALSCAIPAHAGSIDVGDEASLDYKLTVGYAFAMRTEKRSNALVNGDVDPFRLFVLPTQQPGQPFQLAGFSNTGLPTTINFDDGNRNFDKWAPINNRLSALLELNYTHGPYGIVASADGFYDHVYREGSNDNDSPGTVNKFGDNDRFTKETRRYQGSRARLLDAYVYGDWNLFGDVNLNLRAGKHVVAWGESLFFPGISGAQSTADATKAFVPGAEIKAILLPTNQLSMQMSLTPESSLLAYYKLAFRPNQIFPVGDYFSPSDAVGPGASFVYGSANPVSYLGNCPGLLQNISILGTSLPPIIPPGLESLICSQILAPIGNAAGAPAYIYAYRAEDLRPSAHGQYGVGLKHQFSNMQVGLYFLRYSDPNPTVQLNFGYAPFTTNPEITTQIVNQQVPTTYNVKYWDGIHLYGASFSTVAGPFNIGGDIIYRDGAAMPAQAYVSGVLSPIYTRGREGSVQMSAIYVTNPGWLFDDLSWVTEVAYHHLFGLDQVDSRPGQIMVGDGGVSFYDEDAVGFQTLVIPTRHNVVQGWDVSTPITVASLVKGTPALAGAFGALYGDGDTRVSLSVQFTRLQNLQIGVGYNFFFGNVNKTIGDSTLKANPYTDRDYATFSAKYNF</sequence>
<dbReference type="EMBL" id="AKGD01000004">
    <property type="protein sequence ID" value="EIT67885.1"/>
    <property type="molecule type" value="Genomic_DNA"/>
</dbReference>
<comment type="caution">
    <text evidence="2">The sequence shown here is derived from an EMBL/GenBank/DDBJ whole genome shotgun (WGS) entry which is preliminary data.</text>
</comment>
<evidence type="ECO:0000313" key="2">
    <source>
        <dbReference type="EMBL" id="EIT67885.1"/>
    </source>
</evidence>
<dbReference type="InterPro" id="IPR010727">
    <property type="entry name" value="DUF1302"/>
</dbReference>
<evidence type="ECO:0008006" key="4">
    <source>
        <dbReference type="Google" id="ProtNLM"/>
    </source>
</evidence>